<evidence type="ECO:0000313" key="2">
    <source>
        <dbReference type="EMBL" id="KAF9582167.1"/>
    </source>
</evidence>
<dbReference type="EMBL" id="JAABOA010001155">
    <property type="protein sequence ID" value="KAF9582167.1"/>
    <property type="molecule type" value="Genomic_DNA"/>
</dbReference>
<proteinExistence type="predicted"/>
<reference evidence="2" key="1">
    <citation type="journal article" date="2020" name="Fungal Divers.">
        <title>Resolving the Mortierellaceae phylogeny through synthesis of multi-gene phylogenetics and phylogenomics.</title>
        <authorList>
            <person name="Vandepol N."/>
            <person name="Liber J."/>
            <person name="Desiro A."/>
            <person name="Na H."/>
            <person name="Kennedy M."/>
            <person name="Barry K."/>
            <person name="Grigoriev I.V."/>
            <person name="Miller A.N."/>
            <person name="O'Donnell K."/>
            <person name="Stajich J.E."/>
            <person name="Bonito G."/>
        </authorList>
    </citation>
    <scope>NUCLEOTIDE SEQUENCE</scope>
    <source>
        <strain evidence="2">KOD1015</strain>
    </source>
</reference>
<accession>A0A9P6FVH4</accession>
<feature type="non-terminal residue" evidence="2">
    <location>
        <position position="94"/>
    </location>
</feature>
<protein>
    <submittedName>
        <fullName evidence="2">Uncharacterized protein</fullName>
    </submittedName>
</protein>
<feature type="compositionally biased region" description="Basic and acidic residues" evidence="1">
    <location>
        <begin position="48"/>
        <end position="65"/>
    </location>
</feature>
<dbReference type="Proteomes" id="UP000780801">
    <property type="component" value="Unassembled WGS sequence"/>
</dbReference>
<organism evidence="2 3">
    <name type="scientific">Lunasporangiospora selenospora</name>
    <dbReference type="NCBI Taxonomy" id="979761"/>
    <lineage>
        <taxon>Eukaryota</taxon>
        <taxon>Fungi</taxon>
        <taxon>Fungi incertae sedis</taxon>
        <taxon>Mucoromycota</taxon>
        <taxon>Mortierellomycotina</taxon>
        <taxon>Mortierellomycetes</taxon>
        <taxon>Mortierellales</taxon>
        <taxon>Mortierellaceae</taxon>
        <taxon>Lunasporangiospora</taxon>
    </lineage>
</organism>
<evidence type="ECO:0000256" key="1">
    <source>
        <dbReference type="SAM" id="MobiDB-lite"/>
    </source>
</evidence>
<gene>
    <name evidence="2" type="ORF">BGW38_000563</name>
</gene>
<sequence length="94" mass="10556">AIVQASLRLVTAYLSDYWSTHLSAEYRFPELDKLESRTQLPITADFGKRSGMDYEEPKNAKDAKKPKLTVGQRKLAKASTTGMKPLSSFFTKKA</sequence>
<dbReference type="OrthoDB" id="29098at2759"/>
<feature type="region of interest" description="Disordered" evidence="1">
    <location>
        <begin position="48"/>
        <end position="94"/>
    </location>
</feature>
<name>A0A9P6FVH4_9FUNG</name>
<comment type="caution">
    <text evidence="2">The sequence shown here is derived from an EMBL/GenBank/DDBJ whole genome shotgun (WGS) entry which is preliminary data.</text>
</comment>
<keyword evidence="3" id="KW-1185">Reference proteome</keyword>
<dbReference type="AlphaFoldDB" id="A0A9P6FVH4"/>
<evidence type="ECO:0000313" key="3">
    <source>
        <dbReference type="Proteomes" id="UP000780801"/>
    </source>
</evidence>